<dbReference type="STRING" id="933852.A0A0C3BM61"/>
<keyword evidence="5" id="KW-1185">Reference proteome</keyword>
<feature type="compositionally biased region" description="Low complexity" evidence="3">
    <location>
        <begin position="68"/>
        <end position="83"/>
    </location>
</feature>
<evidence type="ECO:0000256" key="3">
    <source>
        <dbReference type="SAM" id="MobiDB-lite"/>
    </source>
</evidence>
<dbReference type="PROSITE" id="PS51450">
    <property type="entry name" value="LRR"/>
    <property type="match status" value="2"/>
</dbReference>
<dbReference type="InterPro" id="IPR001611">
    <property type="entry name" value="Leu-rich_rpt"/>
</dbReference>
<feature type="region of interest" description="Disordered" evidence="3">
    <location>
        <begin position="1"/>
        <end position="89"/>
    </location>
</feature>
<dbReference type="Pfam" id="PF13855">
    <property type="entry name" value="LRR_8"/>
    <property type="match status" value="1"/>
</dbReference>
<organism evidence="4 5">
    <name type="scientific">Serendipita vermifera MAFF 305830</name>
    <dbReference type="NCBI Taxonomy" id="933852"/>
    <lineage>
        <taxon>Eukaryota</taxon>
        <taxon>Fungi</taxon>
        <taxon>Dikarya</taxon>
        <taxon>Basidiomycota</taxon>
        <taxon>Agaricomycotina</taxon>
        <taxon>Agaricomycetes</taxon>
        <taxon>Sebacinales</taxon>
        <taxon>Serendipitaceae</taxon>
        <taxon>Serendipita</taxon>
    </lineage>
</organism>
<reference evidence="4 5" key="1">
    <citation type="submission" date="2014-04" db="EMBL/GenBank/DDBJ databases">
        <authorList>
            <consortium name="DOE Joint Genome Institute"/>
            <person name="Kuo A."/>
            <person name="Zuccaro A."/>
            <person name="Kohler A."/>
            <person name="Nagy L.G."/>
            <person name="Floudas D."/>
            <person name="Copeland A."/>
            <person name="Barry K.W."/>
            <person name="Cichocki N."/>
            <person name="Veneault-Fourrey C."/>
            <person name="LaButti K."/>
            <person name="Lindquist E.A."/>
            <person name="Lipzen A."/>
            <person name="Lundell T."/>
            <person name="Morin E."/>
            <person name="Murat C."/>
            <person name="Sun H."/>
            <person name="Tunlid A."/>
            <person name="Henrissat B."/>
            <person name="Grigoriev I.V."/>
            <person name="Hibbett D.S."/>
            <person name="Martin F."/>
            <person name="Nordberg H.P."/>
            <person name="Cantor M.N."/>
            <person name="Hua S.X."/>
        </authorList>
    </citation>
    <scope>NUCLEOTIDE SEQUENCE [LARGE SCALE GENOMIC DNA]</scope>
    <source>
        <strain evidence="4 5">MAFF 305830</strain>
    </source>
</reference>
<dbReference type="AlphaFoldDB" id="A0A0C3BM61"/>
<keyword evidence="2" id="KW-0677">Repeat</keyword>
<feature type="region of interest" description="Disordered" evidence="3">
    <location>
        <begin position="461"/>
        <end position="494"/>
    </location>
</feature>
<dbReference type="SUPFAM" id="SSF52047">
    <property type="entry name" value="RNI-like"/>
    <property type="match status" value="2"/>
</dbReference>
<evidence type="ECO:0008006" key="6">
    <source>
        <dbReference type="Google" id="ProtNLM"/>
    </source>
</evidence>
<evidence type="ECO:0000313" key="4">
    <source>
        <dbReference type="EMBL" id="KIM33114.1"/>
    </source>
</evidence>
<keyword evidence="1" id="KW-0433">Leucine-rich repeat</keyword>
<name>A0A0C3BM61_SERVB</name>
<reference evidence="5" key="2">
    <citation type="submission" date="2015-01" db="EMBL/GenBank/DDBJ databases">
        <title>Evolutionary Origins and Diversification of the Mycorrhizal Mutualists.</title>
        <authorList>
            <consortium name="DOE Joint Genome Institute"/>
            <consortium name="Mycorrhizal Genomics Consortium"/>
            <person name="Kohler A."/>
            <person name="Kuo A."/>
            <person name="Nagy L.G."/>
            <person name="Floudas D."/>
            <person name="Copeland A."/>
            <person name="Barry K.W."/>
            <person name="Cichocki N."/>
            <person name="Veneault-Fourrey C."/>
            <person name="LaButti K."/>
            <person name="Lindquist E.A."/>
            <person name="Lipzen A."/>
            <person name="Lundell T."/>
            <person name="Morin E."/>
            <person name="Murat C."/>
            <person name="Riley R."/>
            <person name="Ohm R."/>
            <person name="Sun H."/>
            <person name="Tunlid A."/>
            <person name="Henrissat B."/>
            <person name="Grigoriev I.V."/>
            <person name="Hibbett D.S."/>
            <person name="Martin F."/>
        </authorList>
    </citation>
    <scope>NUCLEOTIDE SEQUENCE [LARGE SCALE GENOMIC DNA]</scope>
    <source>
        <strain evidence="5">MAFF 305830</strain>
    </source>
</reference>
<evidence type="ECO:0000256" key="2">
    <source>
        <dbReference type="ARBA" id="ARBA00022737"/>
    </source>
</evidence>
<dbReference type="InterPro" id="IPR003591">
    <property type="entry name" value="Leu-rich_rpt_typical-subtyp"/>
</dbReference>
<gene>
    <name evidence="4" type="ORF">M408DRAFT_325938</name>
</gene>
<dbReference type="Gene3D" id="3.80.10.10">
    <property type="entry name" value="Ribonuclease Inhibitor"/>
    <property type="match status" value="2"/>
</dbReference>
<feature type="compositionally biased region" description="Low complexity" evidence="3">
    <location>
        <begin position="1"/>
        <end position="17"/>
    </location>
</feature>
<proteinExistence type="predicted"/>
<evidence type="ECO:0000313" key="5">
    <source>
        <dbReference type="Proteomes" id="UP000054097"/>
    </source>
</evidence>
<dbReference type="OrthoDB" id="1517790at2759"/>
<feature type="compositionally biased region" description="Low complexity" evidence="3">
    <location>
        <begin position="26"/>
        <end position="40"/>
    </location>
</feature>
<sequence>MSSPRVPRTRTTSSTPRGRGIPVPASPARSTATTTSRPTRGLAPTPTLKTKTSAPKLRQPASTSRAKSPVSPASERPSSPASSQGGLSIKEQIALRRAEALKKAKSAKSSATFDEQSPIDIAVTPVEEDILGRWSIRDTIDRAKSSGSIALTARDLTRIPSYLFESHLGVTPEPLQDAPPEVVEPEAPSKIKKSGNTAWYEQVDLTTLKLWHNSIVELQPELSLFGSLKVLDLHKNQLKKLPDSFTDLIFLTYLDLSENELGTLPDGIASFPQLATLNVSHNKLEYIPFQVTASASSRSRNEGIFAPSTVERATVPLPALKILLASHNQFNTDSFQTAHIPRQLVEVDLSHNQLPGAGPLLSQLSTLNHLQKLRFHSCGLINTSLSTNPLKFPALKLMDLGENEELSEEAVRRALGERALEIGHEGQISTAGLHVVLGKPAPPREAWELEAENRVRLRKKSMTPAVSTSDDNPFKIGGDDVPSIRPPKPTTIVPPKAKVEAPVKEAWELEAEQGLLTEGGRRRARAAAAAAAAAKPTTPKKETVDLSSPTRSTPPISELNKLSLSSSTSTAPSLVQFYDGPHGTLTLPQSQPQARTHNRSFSVVPSAASANASDLVVPQQTMPLPTILSQSFANSIKVLVLSNRRMDSTFVLPASGLSSPLLPHLDELCLDNCNLSSQVTTTTEGASQAKEPLLELIAALFPSLGTLDLSYNMLTTTAGVGLLMIPDAEKKRKGLTTLRLRGNRLSSLDPLEELGNLWKNNEGISGWRGEEIDLRDNEIGRLPPLLGALPLEVLLVDGNTFRVPARRVWEKEGSKGLLKWLADRI</sequence>
<dbReference type="InterPro" id="IPR032675">
    <property type="entry name" value="LRR_dom_sf"/>
</dbReference>
<dbReference type="HOGENOM" id="CLU_016742_0_0_1"/>
<feature type="compositionally biased region" description="Polar residues" evidence="3">
    <location>
        <begin position="545"/>
        <end position="555"/>
    </location>
</feature>
<dbReference type="PANTHER" id="PTHR45617">
    <property type="entry name" value="LEUCINE RICH REPEAT FAMILY PROTEIN"/>
    <property type="match status" value="1"/>
</dbReference>
<evidence type="ECO:0000256" key="1">
    <source>
        <dbReference type="ARBA" id="ARBA00022614"/>
    </source>
</evidence>
<protein>
    <recommendedName>
        <fullName evidence="6">Leucine-rich repeat-containing protein 40</fullName>
    </recommendedName>
</protein>
<dbReference type="SMART" id="SM00369">
    <property type="entry name" value="LRR_TYP"/>
    <property type="match status" value="6"/>
</dbReference>
<feature type="region of interest" description="Disordered" evidence="3">
    <location>
        <begin position="528"/>
        <end position="565"/>
    </location>
</feature>
<dbReference type="Proteomes" id="UP000054097">
    <property type="component" value="Unassembled WGS sequence"/>
</dbReference>
<dbReference type="EMBL" id="KN824278">
    <property type="protein sequence ID" value="KIM33114.1"/>
    <property type="molecule type" value="Genomic_DNA"/>
</dbReference>
<accession>A0A0C3BM61</accession>